<evidence type="ECO:0000259" key="1">
    <source>
        <dbReference type="Pfam" id="PF01548"/>
    </source>
</evidence>
<dbReference type="InterPro" id="IPR003346">
    <property type="entry name" value="Transposase_20"/>
</dbReference>
<keyword evidence="4" id="KW-1185">Reference proteome</keyword>
<evidence type="ECO:0000313" key="3">
    <source>
        <dbReference type="EMBL" id="OYQ34453.1"/>
    </source>
</evidence>
<reference evidence="3 4" key="1">
    <citation type="submission" date="2017-07" db="EMBL/GenBank/DDBJ databases">
        <title>Sandarakinorhabdus cyanobacteriorum sp. nov., a novel bacterium isolated from cyanobacterial aggregates in a eutrophic lake.</title>
        <authorList>
            <person name="Cai H."/>
        </authorList>
    </citation>
    <scope>NUCLEOTIDE SEQUENCE [LARGE SCALE GENOMIC DNA]</scope>
    <source>
        <strain evidence="3 4">TH057</strain>
    </source>
</reference>
<feature type="domain" description="Transposase IS110-like N-terminal" evidence="1">
    <location>
        <begin position="7"/>
        <end position="144"/>
    </location>
</feature>
<dbReference type="InterPro" id="IPR047650">
    <property type="entry name" value="Transpos_IS110"/>
</dbReference>
<accession>A0A255YYX9</accession>
<feature type="domain" description="Transposase IS116/IS110/IS902 C-terminal" evidence="2">
    <location>
        <begin position="212"/>
        <end position="291"/>
    </location>
</feature>
<dbReference type="RefSeq" id="WP_094472585.1">
    <property type="nucleotide sequence ID" value="NZ_NOXT01000068.1"/>
</dbReference>
<name>A0A255YYX9_9SPHN</name>
<gene>
    <name evidence="3" type="ORF">CHU93_02310</name>
</gene>
<evidence type="ECO:0000259" key="2">
    <source>
        <dbReference type="Pfam" id="PF02371"/>
    </source>
</evidence>
<dbReference type="Pfam" id="PF01548">
    <property type="entry name" value="DEDD_Tnp_IS110"/>
    <property type="match status" value="1"/>
</dbReference>
<dbReference type="GO" id="GO:0006313">
    <property type="term" value="P:DNA transposition"/>
    <property type="evidence" value="ECO:0007669"/>
    <property type="project" value="InterPro"/>
</dbReference>
<dbReference type="GO" id="GO:0004803">
    <property type="term" value="F:transposase activity"/>
    <property type="evidence" value="ECO:0007669"/>
    <property type="project" value="InterPro"/>
</dbReference>
<dbReference type="Proteomes" id="UP000216991">
    <property type="component" value="Unassembled WGS sequence"/>
</dbReference>
<protein>
    <submittedName>
        <fullName evidence="3">IS110 family transposase</fullName>
    </submittedName>
</protein>
<dbReference type="NCBIfam" id="NF033542">
    <property type="entry name" value="transpos_IS110"/>
    <property type="match status" value="1"/>
</dbReference>
<proteinExistence type="predicted"/>
<sequence>MDEIKLVGVDIGKSAFHLVGVDASGAVQLKRRCSRPQLLALMAKLTDCVVAMEACCGAHHLARQIIPLGHDVRLIAPQFVKPFLKSNKNDYLDAEAIAEAAQRPTMRFVPVKTVEQLDLQALHRVRERLVGKRTAVINQLRSFMLERGIVFRQGRRHLAGQMPALFADERSPLSPRMQAIAQGLWREWQQLEREIDDVSIEIDSVAKTDPVCRRLMTVPGIGPIVATALVAAVGDGSAFQRGRDLAAWLGLVPRQHSTGGKPKLLGISKRGNSHLRRLFIHGARSVAMHSDRKRGLGLWLTGLEQRAHKNVAVVALANKIVRISWAVLARGEDYRVPAAAAA</sequence>
<dbReference type="Pfam" id="PF02371">
    <property type="entry name" value="Transposase_20"/>
    <property type="match status" value="1"/>
</dbReference>
<dbReference type="AlphaFoldDB" id="A0A255YYX9"/>
<dbReference type="PANTHER" id="PTHR33055">
    <property type="entry name" value="TRANSPOSASE FOR INSERTION SEQUENCE ELEMENT IS1111A"/>
    <property type="match status" value="1"/>
</dbReference>
<dbReference type="OrthoDB" id="5289737at2"/>
<comment type="caution">
    <text evidence="3">The sequence shown here is derived from an EMBL/GenBank/DDBJ whole genome shotgun (WGS) entry which is preliminary data.</text>
</comment>
<dbReference type="GO" id="GO:0003677">
    <property type="term" value="F:DNA binding"/>
    <property type="evidence" value="ECO:0007669"/>
    <property type="project" value="InterPro"/>
</dbReference>
<dbReference type="PANTHER" id="PTHR33055:SF3">
    <property type="entry name" value="PUTATIVE TRANSPOSASE FOR IS117-RELATED"/>
    <property type="match status" value="1"/>
</dbReference>
<dbReference type="InterPro" id="IPR002525">
    <property type="entry name" value="Transp_IS110-like_N"/>
</dbReference>
<organism evidence="3 4">
    <name type="scientific">Sandarakinorhabdus cyanobacteriorum</name>
    <dbReference type="NCBI Taxonomy" id="1981098"/>
    <lineage>
        <taxon>Bacteria</taxon>
        <taxon>Pseudomonadati</taxon>
        <taxon>Pseudomonadota</taxon>
        <taxon>Alphaproteobacteria</taxon>
        <taxon>Sphingomonadales</taxon>
        <taxon>Sphingosinicellaceae</taxon>
        <taxon>Sandarakinorhabdus</taxon>
    </lineage>
</organism>
<dbReference type="EMBL" id="NOXT01000068">
    <property type="protein sequence ID" value="OYQ34453.1"/>
    <property type="molecule type" value="Genomic_DNA"/>
</dbReference>
<evidence type="ECO:0000313" key="4">
    <source>
        <dbReference type="Proteomes" id="UP000216991"/>
    </source>
</evidence>